<dbReference type="PANTHER" id="PTHR10835:SF0">
    <property type="entry name" value="SQUALENE MONOOXYGENASE"/>
    <property type="match status" value="1"/>
</dbReference>
<dbReference type="RefSeq" id="XP_016212312.1">
    <property type="nucleotide sequence ID" value="XM_016359864.1"/>
</dbReference>
<name>A0A0D2A6T4_9PEZI</name>
<dbReference type="FunCoup" id="A0A0D2A6T4">
    <property type="interactions" value="176"/>
</dbReference>
<feature type="domain" description="Squalene epoxidase" evidence="18">
    <location>
        <begin position="194"/>
        <end position="469"/>
    </location>
</feature>
<dbReference type="PRINTS" id="PR00420">
    <property type="entry name" value="RNGMNOXGNASE"/>
</dbReference>
<dbReference type="InterPro" id="IPR013698">
    <property type="entry name" value="Squalene_epoxidase"/>
</dbReference>
<dbReference type="InterPro" id="IPR036188">
    <property type="entry name" value="FAD/NAD-bd_sf"/>
</dbReference>
<dbReference type="EC" id="1.14.14.17" evidence="16"/>
<dbReference type="AlphaFoldDB" id="A0A0D2A6T4"/>
<comment type="catalytic activity">
    <reaction evidence="16">
        <text>squalene + reduced [NADPH--hemoprotein reductase] + O2 = (S)-2,3-epoxysqualene + oxidized [NADPH--hemoprotein reductase] + H2O + H(+)</text>
        <dbReference type="Rhea" id="RHEA:25282"/>
        <dbReference type="Rhea" id="RHEA-COMP:11964"/>
        <dbReference type="Rhea" id="RHEA-COMP:11965"/>
        <dbReference type="ChEBI" id="CHEBI:15377"/>
        <dbReference type="ChEBI" id="CHEBI:15378"/>
        <dbReference type="ChEBI" id="CHEBI:15379"/>
        <dbReference type="ChEBI" id="CHEBI:15440"/>
        <dbReference type="ChEBI" id="CHEBI:15441"/>
        <dbReference type="ChEBI" id="CHEBI:57618"/>
        <dbReference type="ChEBI" id="CHEBI:58210"/>
        <dbReference type="EC" id="1.14.14.17"/>
    </reaction>
</comment>
<protein>
    <recommendedName>
        <fullName evidence="16">Squalene monooxygenase</fullName>
        <ecNumber evidence="16">1.14.14.17</ecNumber>
    </recommendedName>
</protein>
<comment type="subcellular location">
    <subcellularLocation>
        <location evidence="3 16">Endoplasmic reticulum membrane</location>
        <topology evidence="3 16">Multi-pass membrane protein</topology>
    </subcellularLocation>
    <subcellularLocation>
        <location evidence="2">Microsome membrane</location>
        <topology evidence="2">Multi-pass membrane protein</topology>
    </subcellularLocation>
</comment>
<evidence type="ECO:0000256" key="9">
    <source>
        <dbReference type="ARBA" id="ARBA00022848"/>
    </source>
</evidence>
<dbReference type="GO" id="GO:0004506">
    <property type="term" value="F:squalene monooxygenase activity"/>
    <property type="evidence" value="ECO:0007669"/>
    <property type="project" value="UniProtKB-UniRule"/>
</dbReference>
<dbReference type="FunFam" id="3.50.50.60:FF:000166">
    <property type="entry name" value="Squalene monooxygenase Erg1"/>
    <property type="match status" value="1"/>
</dbReference>
<keyword evidence="10" id="KW-0443">Lipid metabolism</keyword>
<evidence type="ECO:0000256" key="6">
    <source>
        <dbReference type="ARBA" id="ARBA00022692"/>
    </source>
</evidence>
<evidence type="ECO:0000256" key="16">
    <source>
        <dbReference type="RuleBase" id="RU367121"/>
    </source>
</evidence>
<gene>
    <name evidence="19" type="ORF">PV09_06255</name>
</gene>
<proteinExistence type="inferred from homology"/>
<comment type="similarity">
    <text evidence="4 16">Belongs to the squalene monooxygenase family.</text>
</comment>
<dbReference type="EMBL" id="KN847549">
    <property type="protein sequence ID" value="KIW02443.1"/>
    <property type="molecule type" value="Genomic_DNA"/>
</dbReference>
<dbReference type="InParanoid" id="A0A0D2A6T4"/>
<dbReference type="VEuPathDB" id="FungiDB:PV09_06255"/>
<accession>A0A0D2A6T4</accession>
<feature type="compositionally biased region" description="Low complexity" evidence="17">
    <location>
        <begin position="7"/>
        <end position="19"/>
    </location>
</feature>
<dbReference type="OrthoDB" id="1678617at2759"/>
<evidence type="ECO:0000256" key="4">
    <source>
        <dbReference type="ARBA" id="ARBA00008802"/>
    </source>
</evidence>
<dbReference type="Pfam" id="PF08491">
    <property type="entry name" value="SE"/>
    <property type="match status" value="1"/>
</dbReference>
<evidence type="ECO:0000259" key="18">
    <source>
        <dbReference type="Pfam" id="PF08491"/>
    </source>
</evidence>
<keyword evidence="12 16" id="KW-0560">Oxidoreductase</keyword>
<evidence type="ECO:0000256" key="12">
    <source>
        <dbReference type="ARBA" id="ARBA00023002"/>
    </source>
</evidence>
<dbReference type="GO" id="GO:0050660">
    <property type="term" value="F:flavin adenine dinucleotide binding"/>
    <property type="evidence" value="ECO:0007669"/>
    <property type="project" value="UniProtKB-UniRule"/>
</dbReference>
<evidence type="ECO:0000256" key="5">
    <source>
        <dbReference type="ARBA" id="ARBA00022630"/>
    </source>
</evidence>
<evidence type="ECO:0000256" key="15">
    <source>
        <dbReference type="ARBA" id="ARBA00029435"/>
    </source>
</evidence>
<evidence type="ECO:0000313" key="19">
    <source>
        <dbReference type="EMBL" id="KIW02443.1"/>
    </source>
</evidence>
<evidence type="ECO:0000256" key="7">
    <source>
        <dbReference type="ARBA" id="ARBA00022824"/>
    </source>
</evidence>
<evidence type="ECO:0000256" key="10">
    <source>
        <dbReference type="ARBA" id="ARBA00022955"/>
    </source>
</evidence>
<dbReference type="HOGENOM" id="CLU_026390_0_0_1"/>
<dbReference type="GO" id="GO:0005789">
    <property type="term" value="C:endoplasmic reticulum membrane"/>
    <property type="evidence" value="ECO:0007669"/>
    <property type="project" value="UniProtKB-SubCell"/>
</dbReference>
<keyword evidence="7 16" id="KW-0256">Endoplasmic reticulum</keyword>
<dbReference type="GeneID" id="27314228"/>
<dbReference type="SMR" id="A0A0D2A6T4"/>
<organism evidence="19 20">
    <name type="scientific">Verruconis gallopava</name>
    <dbReference type="NCBI Taxonomy" id="253628"/>
    <lineage>
        <taxon>Eukaryota</taxon>
        <taxon>Fungi</taxon>
        <taxon>Dikarya</taxon>
        <taxon>Ascomycota</taxon>
        <taxon>Pezizomycotina</taxon>
        <taxon>Dothideomycetes</taxon>
        <taxon>Pleosporomycetidae</taxon>
        <taxon>Venturiales</taxon>
        <taxon>Sympoventuriaceae</taxon>
        <taxon>Verruconis</taxon>
    </lineage>
</organism>
<keyword evidence="10" id="KW-0752">Steroid biosynthesis</keyword>
<keyword evidence="10" id="KW-0444">Lipid biosynthesis</keyword>
<sequence length="494" mass="53581">MPYISDTPSPSTASSTSSAVQFFPGDEKEKRRRDYHDADVVIIGAGVVGSALAVALGNQGRSVILLERSLKEPDRIVGELLQPGGVQALEKLGLDSCLEGIDGIPVHGYLVTYYGEPVEIPYPYNAGKGDGSRAEGKSFHHGKFVQALRMAAMKHDNVTVIESTATDLIKNEWTGQVLGVEATTKGKKDYYFGDLTVVCDGYASKFRKGYIRHTPLASSKFYGLEMKDAKLPKPYHGHVILGDGSPILLYQIGTHETRALIDVADGCPTAAPSAGGIKNHMRNVVVPALPECVRPAFLEAIDNSTIRSMPNSWLPPTVNKTPGMIIIGDALNMRHPLTGGGMTVGLNDVVLISNLLSPENVPSLSNTQLVMKQMKAFHWKRKDVTSVINILAQALYALFAASGSNLKALQMGCFRYFQFGGNCIDGPVGLLAGIIRNPVVLVYHFFRVAFVAIWVKTRSLPLIMQPFYLLFGGVSIFATAVRVIGPYIFAELRT</sequence>
<comment type="cofactor">
    <cofactor evidence="1 16">
        <name>FAD</name>
        <dbReference type="ChEBI" id="CHEBI:57692"/>
    </cofactor>
</comment>
<keyword evidence="20" id="KW-1185">Reference proteome</keyword>
<dbReference type="InterPro" id="IPR040125">
    <property type="entry name" value="Squalene_monox"/>
</dbReference>
<dbReference type="UniPathway" id="UPA00767">
    <property type="reaction ID" value="UER00752"/>
</dbReference>
<keyword evidence="8 16" id="KW-0274">FAD</keyword>
<keyword evidence="9" id="KW-0492">Microsome</keyword>
<dbReference type="SUPFAM" id="SSF51905">
    <property type="entry name" value="FAD/NAD(P)-binding domain"/>
    <property type="match status" value="1"/>
</dbReference>
<dbReference type="PANTHER" id="PTHR10835">
    <property type="entry name" value="SQUALENE MONOOXYGENASE"/>
    <property type="match status" value="1"/>
</dbReference>
<comment type="pathway">
    <text evidence="15">Steroid metabolism; ergosterol biosynthesis.</text>
</comment>
<dbReference type="Gene3D" id="3.50.50.60">
    <property type="entry name" value="FAD/NAD(P)-binding domain"/>
    <property type="match status" value="1"/>
</dbReference>
<evidence type="ECO:0000256" key="2">
    <source>
        <dbReference type="ARBA" id="ARBA00004154"/>
    </source>
</evidence>
<feature type="transmembrane region" description="Helical" evidence="16">
    <location>
        <begin position="467"/>
        <end position="489"/>
    </location>
</feature>
<dbReference type="STRING" id="253628.A0A0D2A6T4"/>
<evidence type="ECO:0000256" key="1">
    <source>
        <dbReference type="ARBA" id="ARBA00001974"/>
    </source>
</evidence>
<keyword evidence="14" id="KW-0753">Steroid metabolism</keyword>
<feature type="transmembrane region" description="Helical" evidence="16">
    <location>
        <begin position="384"/>
        <end position="402"/>
    </location>
</feature>
<comment type="function">
    <text evidence="16">Catalyzes the stereospecific oxidation of squalene to (S)-2,3-epoxysqualene, and is considered to be a rate-limiting enzyme in steroid biosynthesis.</text>
</comment>
<dbReference type="GO" id="GO:0006696">
    <property type="term" value="P:ergosterol biosynthetic process"/>
    <property type="evidence" value="ECO:0007669"/>
    <property type="project" value="TreeGrafter"/>
</dbReference>
<evidence type="ECO:0000256" key="3">
    <source>
        <dbReference type="ARBA" id="ARBA00004477"/>
    </source>
</evidence>
<evidence type="ECO:0000313" key="20">
    <source>
        <dbReference type="Proteomes" id="UP000053259"/>
    </source>
</evidence>
<evidence type="ECO:0000256" key="14">
    <source>
        <dbReference type="ARBA" id="ARBA00023221"/>
    </source>
</evidence>
<evidence type="ECO:0000256" key="13">
    <source>
        <dbReference type="ARBA" id="ARBA00023136"/>
    </source>
</evidence>
<reference evidence="19 20" key="1">
    <citation type="submission" date="2015-01" db="EMBL/GenBank/DDBJ databases">
        <title>The Genome Sequence of Ochroconis gallopava CBS43764.</title>
        <authorList>
            <consortium name="The Broad Institute Genomics Platform"/>
            <person name="Cuomo C."/>
            <person name="de Hoog S."/>
            <person name="Gorbushina A."/>
            <person name="Stielow B."/>
            <person name="Teixiera M."/>
            <person name="Abouelleil A."/>
            <person name="Chapman S.B."/>
            <person name="Priest M."/>
            <person name="Young S.K."/>
            <person name="Wortman J."/>
            <person name="Nusbaum C."/>
            <person name="Birren B."/>
        </authorList>
    </citation>
    <scope>NUCLEOTIDE SEQUENCE [LARGE SCALE GENOMIC DNA]</scope>
    <source>
        <strain evidence="19 20">CBS 43764</strain>
    </source>
</reference>
<keyword evidence="5 16" id="KW-0285">Flavoprotein</keyword>
<evidence type="ECO:0000256" key="17">
    <source>
        <dbReference type="SAM" id="MobiDB-lite"/>
    </source>
</evidence>
<evidence type="ECO:0000256" key="8">
    <source>
        <dbReference type="ARBA" id="ARBA00022827"/>
    </source>
</evidence>
<feature type="transmembrane region" description="Helical" evidence="16">
    <location>
        <begin position="434"/>
        <end position="455"/>
    </location>
</feature>
<keyword evidence="6 16" id="KW-0812">Transmembrane</keyword>
<feature type="region of interest" description="Disordered" evidence="17">
    <location>
        <begin position="1"/>
        <end position="31"/>
    </location>
</feature>
<evidence type="ECO:0000256" key="11">
    <source>
        <dbReference type="ARBA" id="ARBA00022989"/>
    </source>
</evidence>
<dbReference type="Proteomes" id="UP000053259">
    <property type="component" value="Unassembled WGS sequence"/>
</dbReference>
<keyword evidence="13 16" id="KW-0472">Membrane</keyword>
<keyword evidence="11 16" id="KW-1133">Transmembrane helix</keyword>